<protein>
    <recommendedName>
        <fullName evidence="3">Concanavalin A-like lectin/glucanase superfamily protein</fullName>
    </recommendedName>
</protein>
<evidence type="ECO:0000313" key="1">
    <source>
        <dbReference type="EMBL" id="TKI08676.1"/>
    </source>
</evidence>
<name>A0ABY2SU62_9HYPH</name>
<proteinExistence type="predicted"/>
<keyword evidence="2" id="KW-1185">Reference proteome</keyword>
<sequence length="257" mass="27364">MMAKIDIHTDSVFTAGNYLTDINLHYPNDITKVPSLFANCILQADFDSGDSASLTRNRVGSSMTVVGSPALGAYGATFSDAAYVNTGIEISNYNASDMTMISIAGASTGQFPLLGVIQVASPQRSKGVRWYDATHEGSVWLNSSGSSLSTQIVPTALPSGQTEDFFSSRFILNNNNSGLIAVNTLIPRTLQSAIAQGSAAPYNVTGSIKIGGSVDGNLTTTCFIRAVLAFSRALTDAEIVSLYKLYQNYYYFKGITI</sequence>
<gene>
    <name evidence="1" type="ORF">FCN80_01085</name>
</gene>
<evidence type="ECO:0000313" key="2">
    <source>
        <dbReference type="Proteomes" id="UP000305202"/>
    </source>
</evidence>
<dbReference type="EMBL" id="SZPQ01000001">
    <property type="protein sequence ID" value="TKI08676.1"/>
    <property type="molecule type" value="Genomic_DNA"/>
</dbReference>
<reference evidence="1 2" key="1">
    <citation type="submission" date="2019-04" db="EMBL/GenBank/DDBJ databases">
        <authorList>
            <person name="Li M."/>
            <person name="Gao C."/>
        </authorList>
    </citation>
    <scope>NUCLEOTIDE SEQUENCE [LARGE SCALE GENOMIC DNA]</scope>
    <source>
        <strain evidence="1 2">BGMRC 2031</strain>
    </source>
</reference>
<dbReference type="Proteomes" id="UP000305202">
    <property type="component" value="Unassembled WGS sequence"/>
</dbReference>
<accession>A0ABY2SU62</accession>
<comment type="caution">
    <text evidence="1">The sequence shown here is derived from an EMBL/GenBank/DDBJ whole genome shotgun (WGS) entry which is preliminary data.</text>
</comment>
<organism evidence="1 2">
    <name type="scientific">Martelella alba</name>
    <dbReference type="NCBI Taxonomy" id="2590451"/>
    <lineage>
        <taxon>Bacteria</taxon>
        <taxon>Pseudomonadati</taxon>
        <taxon>Pseudomonadota</taxon>
        <taxon>Alphaproteobacteria</taxon>
        <taxon>Hyphomicrobiales</taxon>
        <taxon>Aurantimonadaceae</taxon>
        <taxon>Martelella</taxon>
    </lineage>
</organism>
<dbReference type="RefSeq" id="WP_170975289.1">
    <property type="nucleotide sequence ID" value="NZ_SZPQ01000001.1"/>
</dbReference>
<evidence type="ECO:0008006" key="3">
    <source>
        <dbReference type="Google" id="ProtNLM"/>
    </source>
</evidence>